<feature type="transmembrane region" description="Helical" evidence="7">
    <location>
        <begin position="239"/>
        <end position="259"/>
    </location>
</feature>
<accession>A0ABR1BWF3</accession>
<evidence type="ECO:0000313" key="9">
    <source>
        <dbReference type="Proteomes" id="UP001303046"/>
    </source>
</evidence>
<feature type="transmembrane region" description="Helical" evidence="7">
    <location>
        <begin position="298"/>
        <end position="320"/>
    </location>
</feature>
<proteinExistence type="inferred from homology"/>
<keyword evidence="4 7" id="KW-1133">Transmembrane helix</keyword>
<evidence type="ECO:0000256" key="4">
    <source>
        <dbReference type="ARBA" id="ARBA00022989"/>
    </source>
</evidence>
<evidence type="ECO:0000313" key="8">
    <source>
        <dbReference type="EMBL" id="KAK6730225.1"/>
    </source>
</evidence>
<evidence type="ECO:0000256" key="6">
    <source>
        <dbReference type="SAM" id="MobiDB-lite"/>
    </source>
</evidence>
<feature type="transmembrane region" description="Helical" evidence="7">
    <location>
        <begin position="329"/>
        <end position="348"/>
    </location>
</feature>
<reference evidence="8 9" key="1">
    <citation type="submission" date="2023-08" db="EMBL/GenBank/DDBJ databases">
        <title>A Necator americanus chromosomal reference genome.</title>
        <authorList>
            <person name="Ilik V."/>
            <person name="Petrzelkova K.J."/>
            <person name="Pardy F."/>
            <person name="Fuh T."/>
            <person name="Niatou-Singa F.S."/>
            <person name="Gouil Q."/>
            <person name="Baker L."/>
            <person name="Ritchie M.E."/>
            <person name="Jex A.R."/>
            <person name="Gazzola D."/>
            <person name="Li H."/>
            <person name="Toshio Fujiwara R."/>
            <person name="Zhan B."/>
            <person name="Aroian R.V."/>
            <person name="Pafco B."/>
            <person name="Schwarz E.M."/>
        </authorList>
    </citation>
    <scope>NUCLEOTIDE SEQUENCE [LARGE SCALE GENOMIC DNA]</scope>
    <source>
        <strain evidence="8 9">Aroian</strain>
        <tissue evidence="8">Whole animal</tissue>
    </source>
</reference>
<dbReference type="InterPro" id="IPR012435">
    <property type="entry name" value="TMEM144"/>
</dbReference>
<evidence type="ECO:0000256" key="2">
    <source>
        <dbReference type="ARBA" id="ARBA00005731"/>
    </source>
</evidence>
<evidence type="ECO:0000256" key="1">
    <source>
        <dbReference type="ARBA" id="ARBA00004141"/>
    </source>
</evidence>
<keyword evidence="9" id="KW-1185">Reference proteome</keyword>
<feature type="transmembrane region" description="Helical" evidence="7">
    <location>
        <begin position="88"/>
        <end position="109"/>
    </location>
</feature>
<evidence type="ECO:0000256" key="5">
    <source>
        <dbReference type="ARBA" id="ARBA00023136"/>
    </source>
</evidence>
<comment type="caution">
    <text evidence="8">The sequence shown here is derived from an EMBL/GenBank/DDBJ whole genome shotgun (WGS) entry which is preliminary data.</text>
</comment>
<feature type="transmembrane region" description="Helical" evidence="7">
    <location>
        <begin position="197"/>
        <end position="219"/>
    </location>
</feature>
<evidence type="ECO:0000256" key="3">
    <source>
        <dbReference type="ARBA" id="ARBA00022692"/>
    </source>
</evidence>
<keyword evidence="5 7" id="KW-0472">Membrane</keyword>
<protein>
    <recommendedName>
        <fullName evidence="10">Transmembrane protein</fullName>
    </recommendedName>
</protein>
<evidence type="ECO:0000256" key="7">
    <source>
        <dbReference type="SAM" id="Phobius"/>
    </source>
</evidence>
<dbReference type="SUPFAM" id="SSF103473">
    <property type="entry name" value="MFS general substrate transporter"/>
    <property type="match status" value="1"/>
</dbReference>
<dbReference type="PANTHER" id="PTHR16119">
    <property type="entry name" value="TRANSMEMBRANE PROTEIN 144"/>
    <property type="match status" value="1"/>
</dbReference>
<name>A0ABR1BWF3_NECAM</name>
<feature type="transmembrane region" description="Helical" evidence="7">
    <location>
        <begin position="271"/>
        <end position="292"/>
    </location>
</feature>
<gene>
    <name evidence="8" type="primary">Necator_chrI.g3097</name>
    <name evidence="8" type="ORF">RB195_006968</name>
</gene>
<dbReference type="Pfam" id="PF07857">
    <property type="entry name" value="TMEM144"/>
    <property type="match status" value="1"/>
</dbReference>
<dbReference type="Proteomes" id="UP001303046">
    <property type="component" value="Unassembled WGS sequence"/>
</dbReference>
<keyword evidence="3 7" id="KW-0812">Transmembrane</keyword>
<feature type="transmembrane region" description="Helical" evidence="7">
    <location>
        <begin position="121"/>
        <end position="140"/>
    </location>
</feature>
<feature type="transmembrane region" description="Helical" evidence="7">
    <location>
        <begin position="6"/>
        <end position="25"/>
    </location>
</feature>
<comment type="similarity">
    <text evidence="2">Belongs to the TMEM144 family.</text>
</comment>
<feature type="compositionally biased region" description="Basic and acidic residues" evidence="6">
    <location>
        <begin position="163"/>
        <end position="183"/>
    </location>
</feature>
<dbReference type="EMBL" id="JAVFWL010000001">
    <property type="protein sequence ID" value="KAK6730225.1"/>
    <property type="molecule type" value="Genomic_DNA"/>
</dbReference>
<organism evidence="8 9">
    <name type="scientific">Necator americanus</name>
    <name type="common">Human hookworm</name>
    <dbReference type="NCBI Taxonomy" id="51031"/>
    <lineage>
        <taxon>Eukaryota</taxon>
        <taxon>Metazoa</taxon>
        <taxon>Ecdysozoa</taxon>
        <taxon>Nematoda</taxon>
        <taxon>Chromadorea</taxon>
        <taxon>Rhabditida</taxon>
        <taxon>Rhabditina</taxon>
        <taxon>Rhabditomorpha</taxon>
        <taxon>Strongyloidea</taxon>
        <taxon>Ancylostomatidae</taxon>
        <taxon>Bunostominae</taxon>
        <taxon>Necator</taxon>
    </lineage>
</organism>
<comment type="subcellular location">
    <subcellularLocation>
        <location evidence="1">Membrane</location>
        <topology evidence="1">Multi-pass membrane protein</topology>
    </subcellularLocation>
</comment>
<dbReference type="PANTHER" id="PTHR16119:SF15">
    <property type="entry name" value="TRANSMEMBRANE PROTEIN 144 HOMOLOG"/>
    <property type="match status" value="1"/>
</dbReference>
<feature type="transmembrane region" description="Helical" evidence="7">
    <location>
        <begin position="37"/>
        <end position="56"/>
    </location>
</feature>
<evidence type="ECO:0008006" key="10">
    <source>
        <dbReference type="Google" id="ProtNLM"/>
    </source>
</evidence>
<feature type="region of interest" description="Disordered" evidence="6">
    <location>
        <begin position="163"/>
        <end position="186"/>
    </location>
</feature>
<dbReference type="InterPro" id="IPR036259">
    <property type="entry name" value="MFS_trans_sf"/>
</dbReference>
<feature type="transmembrane region" description="Helical" evidence="7">
    <location>
        <begin position="62"/>
        <end position="81"/>
    </location>
</feature>
<dbReference type="InterPro" id="IPR010651">
    <property type="entry name" value="Sugar_transport"/>
</dbReference>
<sequence length="354" mass="38462">MSVEIGLSACVVAALFFGTVFVPITKYDAADGMFAQWVMSVAILVVGFLVFCLEGFPGFYPLAMLGGMFWAIGNASAVPIISRLGMALGVLIWSITACLTGWAGGRFGLFGMRPNPPASDILNYGGLVFVIIGGVLFSRINSDTNSIVSEKAAIDLKRAKNEEAQEKKQVTNEDTKTPVKEDSSENPVIMQERKQRLIGFVTALIAGVFYGMMLVPVIYMVENPETFTGYPQDFLPYMFSQNVGIFLTATAMFIGYALIKRNRPVIPPFIFLPSFLAGLLWGIAQAFVFIANQHLSQAVSFPIIIMLPGCVASTWSVVYFHEIKGRRNLTILAVAMLVTLTGAVLVGLSKAVHL</sequence>